<dbReference type="Pfam" id="PF00994">
    <property type="entry name" value="MoCF_biosynth"/>
    <property type="match status" value="1"/>
</dbReference>
<dbReference type="AlphaFoldDB" id="A0A810Q9D3"/>
<dbReference type="SUPFAM" id="SSF53218">
    <property type="entry name" value="Molybdenum cofactor biosynthesis proteins"/>
    <property type="match status" value="1"/>
</dbReference>
<dbReference type="SMART" id="SM00852">
    <property type="entry name" value="MoCF_biosynth"/>
    <property type="match status" value="1"/>
</dbReference>
<feature type="domain" description="MoaB/Mog" evidence="1">
    <location>
        <begin position="129"/>
        <end position="270"/>
    </location>
</feature>
<dbReference type="Gene3D" id="3.40.980.10">
    <property type="entry name" value="MoaB/Mog-like domain"/>
    <property type="match status" value="1"/>
</dbReference>
<name>A0A810Q9D3_9FIRM</name>
<evidence type="ECO:0000259" key="1">
    <source>
        <dbReference type="SMART" id="SM00852"/>
    </source>
</evidence>
<keyword evidence="3" id="KW-1185">Reference proteome</keyword>
<dbReference type="EMBL" id="AP023420">
    <property type="protein sequence ID" value="BCK84820.1"/>
    <property type="molecule type" value="Genomic_DNA"/>
</dbReference>
<dbReference type="InterPro" id="IPR036425">
    <property type="entry name" value="MoaB/Mog-like_dom_sf"/>
</dbReference>
<gene>
    <name evidence="2" type="ORF">MM59RIKEN_21390</name>
</gene>
<reference evidence="2" key="1">
    <citation type="submission" date="2020-09" db="EMBL/GenBank/DDBJ databases">
        <title>New species isolated from human feces.</title>
        <authorList>
            <person name="Kitahara M."/>
            <person name="Shigeno Y."/>
            <person name="Shime M."/>
            <person name="Matsumoto Y."/>
            <person name="Nakamura S."/>
            <person name="Motooka D."/>
            <person name="Fukuoka S."/>
            <person name="Nishikawa H."/>
            <person name="Benno Y."/>
        </authorList>
    </citation>
    <scope>NUCLEOTIDE SEQUENCE</scope>
    <source>
        <strain evidence="2">MM59</strain>
    </source>
</reference>
<organism evidence="2 3">
    <name type="scientific">Pusillibacter faecalis</name>
    <dbReference type="NCBI Taxonomy" id="2714358"/>
    <lineage>
        <taxon>Bacteria</taxon>
        <taxon>Bacillati</taxon>
        <taxon>Bacillota</taxon>
        <taxon>Clostridia</taxon>
        <taxon>Eubacteriales</taxon>
        <taxon>Oscillospiraceae</taxon>
        <taxon>Pusillibacter</taxon>
    </lineage>
</organism>
<proteinExistence type="predicted"/>
<sequence>MSLNLLEKTELWVSDVTLDQANLTEMAAAVARVLGLQEDKVMVVDVRSSHITFDITEKEVQQENLMGKEAQLLQALREIPGVYLTEESEVHSNGILGLICAVSSDQREILRRVDDIRSQIMEKVSRRAIVFPTGFEIEEGLIEDTNTPYLKKLLEENGYQVVVGDVIPDDEYVMTEILSDAVSRGFGLILTSGGVGAEDKDHSVESILHLDASAATPYIVKYEKGHGRHVKDGVRVGVGQVGIATLITLPGPHDEVEMTAPKMVELLKAGCAKEEIAAVLARILAEKWQP</sequence>
<dbReference type="Proteomes" id="UP000679848">
    <property type="component" value="Chromosome"/>
</dbReference>
<dbReference type="PANTHER" id="PTHR13939">
    <property type="entry name" value="NICOTINAMIDE-NUCLEOTIDE AMIDOHYDROLASE PNCC"/>
    <property type="match status" value="1"/>
</dbReference>
<dbReference type="InterPro" id="IPR001453">
    <property type="entry name" value="MoaB/Mog_dom"/>
</dbReference>
<dbReference type="RefSeq" id="WP_187029640.1">
    <property type="nucleotide sequence ID" value="NZ_AP023420.1"/>
</dbReference>
<dbReference type="PANTHER" id="PTHR13939:SF0">
    <property type="entry name" value="NMN AMIDOHYDROLASE-LIKE PROTEIN YFAY"/>
    <property type="match status" value="1"/>
</dbReference>
<protein>
    <submittedName>
        <fullName evidence="2">Molybdopterin-binding protein</fullName>
    </submittedName>
</protein>
<evidence type="ECO:0000313" key="3">
    <source>
        <dbReference type="Proteomes" id="UP000679848"/>
    </source>
</evidence>
<dbReference type="KEGG" id="pfaa:MM59RIKEN_21390"/>
<accession>A0A810Q9D3</accession>
<evidence type="ECO:0000313" key="2">
    <source>
        <dbReference type="EMBL" id="BCK84820.1"/>
    </source>
</evidence>
<dbReference type="InterPro" id="IPR050101">
    <property type="entry name" value="CinA"/>
</dbReference>